<reference evidence="1" key="1">
    <citation type="submission" date="2021-05" db="EMBL/GenBank/DDBJ databases">
        <authorList>
            <person name="Scholz U."/>
            <person name="Mascher M."/>
            <person name="Fiebig A."/>
        </authorList>
    </citation>
    <scope>NUCLEOTIDE SEQUENCE [LARGE SCALE GENOMIC DNA]</scope>
</reference>
<evidence type="ECO:0000313" key="2">
    <source>
        <dbReference type="Proteomes" id="UP001732700"/>
    </source>
</evidence>
<reference evidence="1" key="2">
    <citation type="submission" date="2025-09" db="UniProtKB">
        <authorList>
            <consortium name="EnsemblPlants"/>
        </authorList>
    </citation>
    <scope>IDENTIFICATION</scope>
</reference>
<organism evidence="1 2">
    <name type="scientific">Avena sativa</name>
    <name type="common">Oat</name>
    <dbReference type="NCBI Taxonomy" id="4498"/>
    <lineage>
        <taxon>Eukaryota</taxon>
        <taxon>Viridiplantae</taxon>
        <taxon>Streptophyta</taxon>
        <taxon>Embryophyta</taxon>
        <taxon>Tracheophyta</taxon>
        <taxon>Spermatophyta</taxon>
        <taxon>Magnoliopsida</taxon>
        <taxon>Liliopsida</taxon>
        <taxon>Poales</taxon>
        <taxon>Poaceae</taxon>
        <taxon>BOP clade</taxon>
        <taxon>Pooideae</taxon>
        <taxon>Poodae</taxon>
        <taxon>Poeae</taxon>
        <taxon>Poeae Chloroplast Group 1 (Aveneae type)</taxon>
        <taxon>Aveninae</taxon>
        <taxon>Avena</taxon>
    </lineage>
</organism>
<keyword evidence="2" id="KW-1185">Reference proteome</keyword>
<sequence length="470" mass="53771">MKQMCSVFLKTFVIYHFSQRKSLDFKNLMALSRCKKVRTILIKEQLGKTALFPLLDRLSNQLKYLRFLSCGFTTLNVLPESVANFNLLRCLKLDIPRRCIFESFPDSFCSLYHLQMFEALNCHFEKFPRDFRYLTNLQFFRAKTFCYERHHTVLLQPSSGVYIDVSLLKNFNLQGVLHLKLGNVRVADAAQIELNKRSHIHGLILDFHSCDGSKDQELLEVLCPHQDIEYLKLEYFSGVIMPTWFEPTYLQRLGQLRFRGLRVLTIAWANNDTDQAGFSSLTELHISLCRRVSSLDHILQPGSLPSIKTIWIEECDALSSISAQRFGGFSCLEELKVQKCQQIQWIGLVLPPSLVKLQLEDCGDLSDSIPNCLLNLDKLIQLSLMSVRLRSIPAHLWAQKLSKLESLEISCCPELISIGGSEGLEHIANVFVESCPQLKDLRQPLKRGRRPFLTSKSFSILALCVFSASA</sequence>
<proteinExistence type="predicted"/>
<protein>
    <submittedName>
        <fullName evidence="1">Uncharacterized protein</fullName>
    </submittedName>
</protein>
<name>A0ACD5Z956_AVESA</name>
<accession>A0ACD5Z956</accession>
<dbReference type="Proteomes" id="UP001732700">
    <property type="component" value="Chromosome 6C"/>
</dbReference>
<dbReference type="EnsemblPlants" id="AVESA.00010b.r2.6CG1127090.1">
    <property type="protein sequence ID" value="AVESA.00010b.r2.6CG1127090.1.CDS"/>
    <property type="gene ID" value="AVESA.00010b.r2.6CG1127090"/>
</dbReference>
<evidence type="ECO:0000313" key="1">
    <source>
        <dbReference type="EnsemblPlants" id="AVESA.00010b.r2.6CG1127090.1.CDS"/>
    </source>
</evidence>